<dbReference type="Proteomes" id="UP001152759">
    <property type="component" value="Chromosome 3"/>
</dbReference>
<accession>A0A9P0A899</accession>
<dbReference type="AlphaFoldDB" id="A0A9P0A899"/>
<dbReference type="Pfam" id="PF06372">
    <property type="entry name" value="Gemin6"/>
    <property type="match status" value="1"/>
</dbReference>
<dbReference type="PROSITE" id="PS52001">
    <property type="entry name" value="AD"/>
    <property type="match status" value="1"/>
</dbReference>
<dbReference type="PANTHER" id="PTHR14710:SF2">
    <property type="entry name" value="GEM-ASSOCIATED PROTEIN 6"/>
    <property type="match status" value="1"/>
</dbReference>
<reference evidence="2" key="1">
    <citation type="submission" date="2021-12" db="EMBL/GenBank/DDBJ databases">
        <authorList>
            <person name="King R."/>
        </authorList>
    </citation>
    <scope>NUCLEOTIDE SEQUENCE</scope>
</reference>
<dbReference type="InterPro" id="IPR047574">
    <property type="entry name" value="AD"/>
</dbReference>
<organism evidence="2 3">
    <name type="scientific">Bemisia tabaci</name>
    <name type="common">Sweetpotato whitefly</name>
    <name type="synonym">Aleurodes tabaci</name>
    <dbReference type="NCBI Taxonomy" id="7038"/>
    <lineage>
        <taxon>Eukaryota</taxon>
        <taxon>Metazoa</taxon>
        <taxon>Ecdysozoa</taxon>
        <taxon>Arthropoda</taxon>
        <taxon>Hexapoda</taxon>
        <taxon>Insecta</taxon>
        <taxon>Pterygota</taxon>
        <taxon>Neoptera</taxon>
        <taxon>Paraneoptera</taxon>
        <taxon>Hemiptera</taxon>
        <taxon>Sternorrhyncha</taxon>
        <taxon>Aleyrodoidea</taxon>
        <taxon>Aleyrodidae</taxon>
        <taxon>Aleyrodinae</taxon>
        <taxon>Bemisia</taxon>
    </lineage>
</organism>
<dbReference type="EMBL" id="OU963864">
    <property type="protein sequence ID" value="CAH0385979.1"/>
    <property type="molecule type" value="Genomic_DNA"/>
</dbReference>
<evidence type="ECO:0000313" key="2">
    <source>
        <dbReference type="EMBL" id="CAH0385979.1"/>
    </source>
</evidence>
<dbReference type="KEGG" id="btab:109043280"/>
<proteinExistence type="predicted"/>
<dbReference type="InterPro" id="IPR046856">
    <property type="entry name" value="Gemin6_C"/>
</dbReference>
<dbReference type="Gene3D" id="2.30.30.100">
    <property type="match status" value="1"/>
</dbReference>
<gene>
    <name evidence="2" type="ORF">BEMITA_LOCUS5152</name>
</gene>
<dbReference type="GO" id="GO:0000245">
    <property type="term" value="P:spliceosomal complex assembly"/>
    <property type="evidence" value="ECO:0007669"/>
    <property type="project" value="InterPro"/>
</dbReference>
<evidence type="ECO:0000259" key="1">
    <source>
        <dbReference type="PROSITE" id="PS52001"/>
    </source>
</evidence>
<protein>
    <recommendedName>
        <fullName evidence="1">AD domain-containing protein</fullName>
    </recommendedName>
</protein>
<sequence length="173" mass="19110">MAARSKESILDDPLYYLDFVQKFVQIKTLSDKVYQGTVVTVDPKSDNVVLVSHSDGKPCIDIIMGHSVQSIQICSQASGSSLQWSLGENLLKCLEDSDESAVSVEELSARKQRLKVWLSKNLITVTEEGNLLKLDDVLVIHPPYGVKQCTSSNQIILGKVQTLVQKLYSQSPS</sequence>
<dbReference type="GO" id="GO:0032797">
    <property type="term" value="C:SMN complex"/>
    <property type="evidence" value="ECO:0007669"/>
    <property type="project" value="TreeGrafter"/>
</dbReference>
<dbReference type="Pfam" id="PF20417">
    <property type="entry name" value="Gemin6_C"/>
    <property type="match status" value="1"/>
</dbReference>
<evidence type="ECO:0000313" key="3">
    <source>
        <dbReference type="Proteomes" id="UP001152759"/>
    </source>
</evidence>
<dbReference type="GO" id="GO:0005634">
    <property type="term" value="C:nucleus"/>
    <property type="evidence" value="ECO:0007669"/>
    <property type="project" value="InterPro"/>
</dbReference>
<dbReference type="InterPro" id="IPR046857">
    <property type="entry name" value="Gemin6_Sm-like_dom"/>
</dbReference>
<dbReference type="PANTHER" id="PTHR14710">
    <property type="entry name" value="GEM-ASSOCIATED PROTEIN 6"/>
    <property type="match status" value="1"/>
</dbReference>
<keyword evidence="3" id="KW-1185">Reference proteome</keyword>
<feature type="domain" description="AD" evidence="1">
    <location>
        <begin position="80"/>
        <end position="172"/>
    </location>
</feature>
<dbReference type="InterPro" id="IPR009422">
    <property type="entry name" value="Gemin6"/>
</dbReference>
<name>A0A9P0A899_BEMTA</name>
<dbReference type="GO" id="GO:0000387">
    <property type="term" value="P:spliceosomal snRNP assembly"/>
    <property type="evidence" value="ECO:0007669"/>
    <property type="project" value="TreeGrafter"/>
</dbReference>